<proteinExistence type="predicted"/>
<feature type="region of interest" description="Disordered" evidence="1">
    <location>
        <begin position="82"/>
        <end position="119"/>
    </location>
</feature>
<comment type="caution">
    <text evidence="2">The sequence shown here is derived from an EMBL/GenBank/DDBJ whole genome shotgun (WGS) entry which is preliminary data.</text>
</comment>
<feature type="region of interest" description="Disordered" evidence="1">
    <location>
        <begin position="1"/>
        <end position="37"/>
    </location>
</feature>
<sequence length="119" mass="11863">MTAGVEPSGAGRPRPSLRGPSAPPTGTPRRGRRGRGAAVAAALELHARAGVAAATMLALAARSRVAGAATLATPVAPGMSETREAGVAAPVPRLRQGHQERRARTPSALGLLAHRAASG</sequence>
<dbReference type="AlphaFoldDB" id="A0A811MGG6"/>
<gene>
    <name evidence="2" type="ORF">NCGR_LOCUS2413</name>
</gene>
<evidence type="ECO:0000313" key="2">
    <source>
        <dbReference type="EMBL" id="CAD6204419.1"/>
    </source>
</evidence>
<name>A0A811MGG6_9POAL</name>
<protein>
    <submittedName>
        <fullName evidence="2">Uncharacterized protein</fullName>
    </submittedName>
</protein>
<organism evidence="2 3">
    <name type="scientific">Miscanthus lutarioriparius</name>
    <dbReference type="NCBI Taxonomy" id="422564"/>
    <lineage>
        <taxon>Eukaryota</taxon>
        <taxon>Viridiplantae</taxon>
        <taxon>Streptophyta</taxon>
        <taxon>Embryophyta</taxon>
        <taxon>Tracheophyta</taxon>
        <taxon>Spermatophyta</taxon>
        <taxon>Magnoliopsida</taxon>
        <taxon>Liliopsida</taxon>
        <taxon>Poales</taxon>
        <taxon>Poaceae</taxon>
        <taxon>PACMAD clade</taxon>
        <taxon>Panicoideae</taxon>
        <taxon>Andropogonodae</taxon>
        <taxon>Andropogoneae</taxon>
        <taxon>Saccharinae</taxon>
        <taxon>Miscanthus</taxon>
    </lineage>
</organism>
<accession>A0A811MGG6</accession>
<evidence type="ECO:0000313" key="3">
    <source>
        <dbReference type="Proteomes" id="UP000604825"/>
    </source>
</evidence>
<dbReference type="EMBL" id="CAJGYO010000001">
    <property type="protein sequence ID" value="CAD6204419.1"/>
    <property type="molecule type" value="Genomic_DNA"/>
</dbReference>
<keyword evidence="3" id="KW-1185">Reference proteome</keyword>
<reference evidence="2" key="1">
    <citation type="submission" date="2020-10" db="EMBL/GenBank/DDBJ databases">
        <authorList>
            <person name="Han B."/>
            <person name="Lu T."/>
            <person name="Zhao Q."/>
            <person name="Huang X."/>
            <person name="Zhao Y."/>
        </authorList>
    </citation>
    <scope>NUCLEOTIDE SEQUENCE</scope>
</reference>
<dbReference type="Proteomes" id="UP000604825">
    <property type="component" value="Unassembled WGS sequence"/>
</dbReference>
<evidence type="ECO:0000256" key="1">
    <source>
        <dbReference type="SAM" id="MobiDB-lite"/>
    </source>
</evidence>